<name>A0A428MZ95_9BACI</name>
<sequence>MPMYGKIKIIIYTQDELVTPGLEVADGPLDAKDIKKWISTHQVDKRMITFFKQQKLGLKNYGCTVSYML</sequence>
<dbReference type="Proteomes" id="UP000275076">
    <property type="component" value="Unassembled WGS sequence"/>
</dbReference>
<reference evidence="1 2" key="1">
    <citation type="submission" date="2018-10" db="EMBL/GenBank/DDBJ databases">
        <title>Draft genome sequence of Bacillus salarius IM0101, isolated from a hypersaline soil in Inner Mongolia, China.</title>
        <authorList>
            <person name="Yamprayoonswat W."/>
            <person name="Boonvisut S."/>
            <person name="Jumpathong W."/>
            <person name="Sittihan S."/>
            <person name="Ruangsuj P."/>
            <person name="Wanthongcharoen S."/>
            <person name="Thongpramul N."/>
            <person name="Pimmason S."/>
            <person name="Yu B."/>
            <person name="Yasawong M."/>
        </authorList>
    </citation>
    <scope>NUCLEOTIDE SEQUENCE [LARGE SCALE GENOMIC DNA]</scope>
    <source>
        <strain evidence="1 2">IM0101</strain>
    </source>
</reference>
<protein>
    <submittedName>
        <fullName evidence="1">Uncharacterized protein</fullName>
    </submittedName>
</protein>
<dbReference type="RefSeq" id="WP_125558600.1">
    <property type="nucleotide sequence ID" value="NZ_RBVX01000024.1"/>
</dbReference>
<organism evidence="1 2">
    <name type="scientific">Salibacterium salarium</name>
    <dbReference type="NCBI Taxonomy" id="284579"/>
    <lineage>
        <taxon>Bacteria</taxon>
        <taxon>Bacillati</taxon>
        <taxon>Bacillota</taxon>
        <taxon>Bacilli</taxon>
        <taxon>Bacillales</taxon>
        <taxon>Bacillaceae</taxon>
    </lineage>
</organism>
<dbReference type="EMBL" id="RBVX01000024">
    <property type="protein sequence ID" value="RSL31473.1"/>
    <property type="molecule type" value="Genomic_DNA"/>
</dbReference>
<dbReference type="AlphaFoldDB" id="A0A428MZ95"/>
<gene>
    <name evidence="1" type="ORF">D7Z54_20770</name>
</gene>
<keyword evidence="2" id="KW-1185">Reference proteome</keyword>
<comment type="caution">
    <text evidence="1">The sequence shown here is derived from an EMBL/GenBank/DDBJ whole genome shotgun (WGS) entry which is preliminary data.</text>
</comment>
<evidence type="ECO:0000313" key="2">
    <source>
        <dbReference type="Proteomes" id="UP000275076"/>
    </source>
</evidence>
<accession>A0A428MZ95</accession>
<dbReference type="OrthoDB" id="9802752at2"/>
<evidence type="ECO:0000313" key="1">
    <source>
        <dbReference type="EMBL" id="RSL31473.1"/>
    </source>
</evidence>
<proteinExistence type="predicted"/>